<comment type="caution">
    <text evidence="1">The sequence shown here is derived from an EMBL/GenBank/DDBJ whole genome shotgun (WGS) entry which is preliminary data.</text>
</comment>
<gene>
    <name evidence="1" type="ORF">LCGC14_1572620</name>
</gene>
<name>A0A0F9J5H8_9ZZZZ</name>
<accession>A0A0F9J5H8</accession>
<dbReference type="EMBL" id="LAZR01012283">
    <property type="protein sequence ID" value="KKM27654.1"/>
    <property type="molecule type" value="Genomic_DNA"/>
</dbReference>
<feature type="non-terminal residue" evidence="1">
    <location>
        <position position="1"/>
    </location>
</feature>
<protein>
    <recommendedName>
        <fullName evidence="2">Methyltransferase type 11 domain-containing protein</fullName>
    </recommendedName>
</protein>
<proteinExistence type="predicted"/>
<dbReference type="AlphaFoldDB" id="A0A0F9J5H8"/>
<reference evidence="1" key="1">
    <citation type="journal article" date="2015" name="Nature">
        <title>Complex archaea that bridge the gap between prokaryotes and eukaryotes.</title>
        <authorList>
            <person name="Spang A."/>
            <person name="Saw J.H."/>
            <person name="Jorgensen S.L."/>
            <person name="Zaremba-Niedzwiedzka K."/>
            <person name="Martijn J."/>
            <person name="Lind A.E."/>
            <person name="van Eijk R."/>
            <person name="Schleper C."/>
            <person name="Guy L."/>
            <person name="Ettema T.J."/>
        </authorList>
    </citation>
    <scope>NUCLEOTIDE SEQUENCE</scope>
</reference>
<sequence length="100" mass="11362">VAEHIAPIHTKILCGNIARHVQDRGLLVFTAAAPGQAGDGHVNLRLADEWRSFFHDRRLHYREDLTFKLKMAWQLIPMPMMWLAGNVQVFHKVSVAAHDA</sequence>
<evidence type="ECO:0000313" key="1">
    <source>
        <dbReference type="EMBL" id="KKM27654.1"/>
    </source>
</evidence>
<organism evidence="1">
    <name type="scientific">marine sediment metagenome</name>
    <dbReference type="NCBI Taxonomy" id="412755"/>
    <lineage>
        <taxon>unclassified sequences</taxon>
        <taxon>metagenomes</taxon>
        <taxon>ecological metagenomes</taxon>
    </lineage>
</organism>
<evidence type="ECO:0008006" key="2">
    <source>
        <dbReference type="Google" id="ProtNLM"/>
    </source>
</evidence>